<feature type="chain" id="PRO_5013594129" evidence="1">
    <location>
        <begin position="25"/>
        <end position="48"/>
    </location>
</feature>
<accession>A0A2G9SHF8</accession>
<feature type="signal peptide" evidence="1">
    <location>
        <begin position="1"/>
        <end position="24"/>
    </location>
</feature>
<dbReference type="AlphaFoldDB" id="A0A2G9SHF8"/>
<organism evidence="2">
    <name type="scientific">Aquarana catesbeiana</name>
    <name type="common">American bullfrog</name>
    <name type="synonym">Rana catesbeiana</name>
    <dbReference type="NCBI Taxonomy" id="8400"/>
    <lineage>
        <taxon>Eukaryota</taxon>
        <taxon>Metazoa</taxon>
        <taxon>Chordata</taxon>
        <taxon>Craniata</taxon>
        <taxon>Vertebrata</taxon>
        <taxon>Euteleostomi</taxon>
        <taxon>Amphibia</taxon>
        <taxon>Batrachia</taxon>
        <taxon>Anura</taxon>
        <taxon>Neobatrachia</taxon>
        <taxon>Ranoidea</taxon>
        <taxon>Ranidae</taxon>
        <taxon>Aquarana</taxon>
    </lineage>
</organism>
<dbReference type="EMBL" id="KV925060">
    <property type="protein sequence ID" value="PIO39587.1"/>
    <property type="molecule type" value="Genomic_DNA"/>
</dbReference>
<evidence type="ECO:0000313" key="2">
    <source>
        <dbReference type="EMBL" id="PIO39587.1"/>
    </source>
</evidence>
<keyword evidence="1" id="KW-0732">Signal</keyword>
<proteinExistence type="predicted"/>
<reference evidence="2" key="1">
    <citation type="submission" date="2017-08" db="EMBL/GenBank/DDBJ databases">
        <title>Assembly of the North American Bullfrog Genome.</title>
        <authorList>
            <person name="Warren R.L."/>
            <person name="Vandervalk B.P."/>
            <person name="Kucuk E."/>
            <person name="Birol I."/>
            <person name="Helbing C."/>
            <person name="Pandoh P."/>
            <person name="Behsaz B."/>
            <person name="Mohamadi H."/>
            <person name="Chu J."/>
            <person name="Jackman S."/>
            <person name="Hammond S.A."/>
            <person name="Veldhoen N."/>
            <person name="Kirk H."/>
            <person name="Zhao Y."/>
            <person name="Coope R."/>
            <person name="Pleasance S."/>
            <person name="Moore R."/>
            <person name="Holt R."/>
        </authorList>
    </citation>
    <scope>NUCLEOTIDE SEQUENCE</scope>
    <source>
        <strain evidence="2">Bruno</strain>
        <tissue evidence="2">Liver</tissue>
    </source>
</reference>
<name>A0A2G9SHF8_AQUCT</name>
<protein>
    <submittedName>
        <fullName evidence="2">Uncharacterized protein</fullName>
    </submittedName>
</protein>
<evidence type="ECO:0000256" key="1">
    <source>
        <dbReference type="SAM" id="SignalP"/>
    </source>
</evidence>
<gene>
    <name evidence="2" type="ORF">AB205_0173330</name>
</gene>
<sequence>MLSIRTSIITFVCFFFSLVIQNKCTCTFTGRICCKIFLRIPLGVLKHI</sequence>